<proteinExistence type="predicted"/>
<keyword evidence="2" id="KW-1185">Reference proteome</keyword>
<dbReference type="Proteomes" id="UP001231649">
    <property type="component" value="Chromosome 2"/>
</dbReference>
<sequence length="150" mass="16780">MAAFGVAARRRHPLRSNALKGSWRRSRSKLAASSRAFQGNALRHASSAAVRARCVSGPQVLSSVSVLVSNRVDAVSVNSHGESRCGPNRVIDEVRLRKQLWDAYDPLYKNKDARNKSWDDIVFALFENVSEGEKRLGSDRDSVWRIIINF</sequence>
<accession>A0ACC2R816</accession>
<organism evidence="1 2">
    <name type="scientific">Mythimna loreyi</name>
    <dbReference type="NCBI Taxonomy" id="667449"/>
    <lineage>
        <taxon>Eukaryota</taxon>
        <taxon>Metazoa</taxon>
        <taxon>Ecdysozoa</taxon>
        <taxon>Arthropoda</taxon>
        <taxon>Hexapoda</taxon>
        <taxon>Insecta</taxon>
        <taxon>Pterygota</taxon>
        <taxon>Neoptera</taxon>
        <taxon>Endopterygota</taxon>
        <taxon>Lepidoptera</taxon>
        <taxon>Glossata</taxon>
        <taxon>Ditrysia</taxon>
        <taxon>Noctuoidea</taxon>
        <taxon>Noctuidae</taxon>
        <taxon>Noctuinae</taxon>
        <taxon>Hadenini</taxon>
        <taxon>Mythimna</taxon>
    </lineage>
</organism>
<name>A0ACC2R816_9NEOP</name>
<reference evidence="1" key="1">
    <citation type="submission" date="2023-03" db="EMBL/GenBank/DDBJ databases">
        <title>Chromosome-level genomes of two armyworms, Mythimna separata and Mythimna loreyi, provide insights into the biosynthesis and reception of sex pheromones.</title>
        <authorList>
            <person name="Zhao H."/>
        </authorList>
    </citation>
    <scope>NUCLEOTIDE SEQUENCE</scope>
    <source>
        <strain evidence="1">BeijingLab</strain>
    </source>
</reference>
<evidence type="ECO:0000313" key="1">
    <source>
        <dbReference type="EMBL" id="KAJ8736185.1"/>
    </source>
</evidence>
<comment type="caution">
    <text evidence="1">The sequence shown here is derived from an EMBL/GenBank/DDBJ whole genome shotgun (WGS) entry which is preliminary data.</text>
</comment>
<protein>
    <submittedName>
        <fullName evidence="1">Uncharacterized protein</fullName>
    </submittedName>
</protein>
<gene>
    <name evidence="1" type="ORF">PYW08_006841</name>
</gene>
<evidence type="ECO:0000313" key="2">
    <source>
        <dbReference type="Proteomes" id="UP001231649"/>
    </source>
</evidence>
<dbReference type="EMBL" id="CM056778">
    <property type="protein sequence ID" value="KAJ8736185.1"/>
    <property type="molecule type" value="Genomic_DNA"/>
</dbReference>